<dbReference type="Pfam" id="PF13905">
    <property type="entry name" value="Thioredoxin_8"/>
    <property type="match status" value="3"/>
</dbReference>
<evidence type="ECO:0000256" key="7">
    <source>
        <dbReference type="ARBA" id="ARBA00047804"/>
    </source>
</evidence>
<dbReference type="InterPro" id="IPR017937">
    <property type="entry name" value="Thioredoxin_CS"/>
</dbReference>
<keyword evidence="4" id="KW-0520">NAD</keyword>
<evidence type="ECO:0000259" key="8">
    <source>
        <dbReference type="PROSITE" id="PS51352"/>
    </source>
</evidence>
<dbReference type="InParanoid" id="A0A061EDX6"/>
<protein>
    <recommendedName>
        <fullName evidence="1">protein-disulfide reductase</fullName>
        <ecNumber evidence="1">1.8.1.8</ecNumber>
    </recommendedName>
</protein>
<evidence type="ECO:0000256" key="1">
    <source>
        <dbReference type="ARBA" id="ARBA00012612"/>
    </source>
</evidence>
<dbReference type="FunCoup" id="A0A061EDX6">
    <property type="interactions" value="654"/>
</dbReference>
<dbReference type="eggNOG" id="KOG2501">
    <property type="taxonomic scope" value="Eukaryota"/>
</dbReference>
<dbReference type="InterPro" id="IPR036249">
    <property type="entry name" value="Thioredoxin-like_sf"/>
</dbReference>
<dbReference type="OMA" id="WSYRCDE"/>
<organism evidence="9 10">
    <name type="scientific">Theobroma cacao</name>
    <name type="common">Cacao</name>
    <name type="synonym">Cocoa</name>
    <dbReference type="NCBI Taxonomy" id="3641"/>
    <lineage>
        <taxon>Eukaryota</taxon>
        <taxon>Viridiplantae</taxon>
        <taxon>Streptophyta</taxon>
        <taxon>Embryophyta</taxon>
        <taxon>Tracheophyta</taxon>
        <taxon>Spermatophyta</taxon>
        <taxon>Magnoliopsida</taxon>
        <taxon>eudicotyledons</taxon>
        <taxon>Gunneridae</taxon>
        <taxon>Pentapetalae</taxon>
        <taxon>rosids</taxon>
        <taxon>malvids</taxon>
        <taxon>Malvales</taxon>
        <taxon>Malvaceae</taxon>
        <taxon>Byttnerioideae</taxon>
        <taxon>Theobroma</taxon>
    </lineage>
</organism>
<keyword evidence="3" id="KW-0560">Oxidoreductase</keyword>
<sequence length="577" mass="64860">MAEAESNVVETINGDCHDFQSLLSSSNRDFLVRNNGDRVKIDSLNGTKLGLYFSASWCGPCRRFTPNLMEVYSELSPKGDFEIIFVSGDQDEESFNGYFSKMPWLAIPFSDSETRSRLDELFKVMGIPHLVLLGENGKVLTDDGVGIIQEYGVEGYPFNPEKIQELRDLEEKARTEQSIKTILVSRSRDFVVTSDGNKVPVSELEGKTVGLYFSVSSYKASADFTPKLAEVYKKLKEKGENFEIVVISLDDEEEESFKESFVAPWLALPFKDKSCKKLARYFELSTLPTVVIIGPDGKTLHSNVAEAIEGHGIQAYPFSPERFAELAEIEKAKEAAQTLESILISGDLDFVIGKDGAKVQVTELVGKTVLLYFSAHWCPPCRGFTPKLVEAYKKIKAKNEAFEVVFVSSDRDQASFEEYYSEMPWLALPFGDARKPLLSRKFKVRGIPMLVAIGPTGKTVTKETRNLIMAHGADAYPFTEERLKEIEAQYEEMAKGWPEKLKHELHKEHELVLSRRTYYNCDACGDQGQVWSFYCGECDFDLHPKCALEEDKGSKADEEEGTPKEGWVCDGEVCTRA</sequence>
<dbReference type="InterPro" id="IPR052259">
    <property type="entry name" value="Nucleoredoxin-like"/>
</dbReference>
<evidence type="ECO:0000256" key="3">
    <source>
        <dbReference type="ARBA" id="ARBA00023002"/>
    </source>
</evidence>
<gene>
    <name evidence="9" type="ORF">TCM_010384</name>
</gene>
<feature type="domain" description="Thioredoxin" evidence="8">
    <location>
        <begin position="326"/>
        <end position="488"/>
    </location>
</feature>
<reference evidence="9 10" key="1">
    <citation type="journal article" date="2013" name="Genome Biol.">
        <title>The genome sequence of the most widely cultivated cacao type and its use to identify candidate genes regulating pod color.</title>
        <authorList>
            <person name="Motamayor J.C."/>
            <person name="Mockaitis K."/>
            <person name="Schmutz J."/>
            <person name="Haiminen N."/>
            <person name="Iii D.L."/>
            <person name="Cornejo O."/>
            <person name="Findley S.D."/>
            <person name="Zheng P."/>
            <person name="Utro F."/>
            <person name="Royaert S."/>
            <person name="Saski C."/>
            <person name="Jenkins J."/>
            <person name="Podicheti R."/>
            <person name="Zhao M."/>
            <person name="Scheffler B.E."/>
            <person name="Stack J.C."/>
            <person name="Feltus F.A."/>
            <person name="Mustiga G.M."/>
            <person name="Amores F."/>
            <person name="Phillips W."/>
            <person name="Marelli J.P."/>
            <person name="May G.D."/>
            <person name="Shapiro H."/>
            <person name="Ma J."/>
            <person name="Bustamante C.D."/>
            <person name="Schnell R.J."/>
            <person name="Main D."/>
            <person name="Gilbert D."/>
            <person name="Parida L."/>
            <person name="Kuhn D.N."/>
        </authorList>
    </citation>
    <scope>NUCLEOTIDE SEQUENCE [LARGE SCALE GENOMIC DNA]</scope>
    <source>
        <strain evidence="10">cv. Matina 1-6</strain>
    </source>
</reference>
<dbReference type="PANTHER" id="PTHR13871">
    <property type="entry name" value="THIOREDOXIN"/>
    <property type="match status" value="1"/>
</dbReference>
<evidence type="ECO:0000256" key="2">
    <source>
        <dbReference type="ARBA" id="ARBA00022737"/>
    </source>
</evidence>
<dbReference type="GO" id="GO:0004791">
    <property type="term" value="F:thioredoxin-disulfide reductase (NADPH) activity"/>
    <property type="evidence" value="ECO:0007669"/>
    <property type="project" value="InterPro"/>
</dbReference>
<dbReference type="InterPro" id="IPR045870">
    <property type="entry name" value="TryX_NRX_thioredoxin_dom"/>
</dbReference>
<evidence type="ECO:0000313" key="9">
    <source>
        <dbReference type="EMBL" id="EOY00499.1"/>
    </source>
</evidence>
<dbReference type="InterPro" id="IPR013766">
    <property type="entry name" value="Thioredoxin_domain"/>
</dbReference>
<dbReference type="InterPro" id="IPR046349">
    <property type="entry name" value="C1-like_sf"/>
</dbReference>
<dbReference type="InterPro" id="IPR012336">
    <property type="entry name" value="Thioredoxin-like_fold"/>
</dbReference>
<dbReference type="Pfam" id="PF03107">
    <property type="entry name" value="C1_2"/>
    <property type="match status" value="1"/>
</dbReference>
<keyword evidence="10" id="KW-1185">Reference proteome</keyword>
<dbReference type="PROSITE" id="PS51352">
    <property type="entry name" value="THIOREDOXIN_2"/>
    <property type="match status" value="2"/>
</dbReference>
<proteinExistence type="inferred from homology"/>
<accession>A0A061EDX6</accession>
<evidence type="ECO:0000313" key="10">
    <source>
        <dbReference type="Proteomes" id="UP000026915"/>
    </source>
</evidence>
<dbReference type="EMBL" id="CM001880">
    <property type="protein sequence ID" value="EOY00499.1"/>
    <property type="molecule type" value="Genomic_DNA"/>
</dbReference>
<dbReference type="PANTHER" id="PTHR13871:SF96">
    <property type="entry name" value="THIOREDOXIN DOMAIN-CONTAINING PROTEIN"/>
    <property type="match status" value="1"/>
</dbReference>
<feature type="domain" description="Thioredoxin" evidence="8">
    <location>
        <begin position="1"/>
        <end position="175"/>
    </location>
</feature>
<comment type="catalytic activity">
    <reaction evidence="6">
        <text>[protein]-dithiol + NAD(+) = [protein]-disulfide + NADH + H(+)</text>
        <dbReference type="Rhea" id="RHEA:18749"/>
        <dbReference type="Rhea" id="RHEA-COMP:10593"/>
        <dbReference type="Rhea" id="RHEA-COMP:10594"/>
        <dbReference type="ChEBI" id="CHEBI:15378"/>
        <dbReference type="ChEBI" id="CHEBI:29950"/>
        <dbReference type="ChEBI" id="CHEBI:50058"/>
        <dbReference type="ChEBI" id="CHEBI:57540"/>
        <dbReference type="ChEBI" id="CHEBI:57945"/>
        <dbReference type="EC" id="1.8.1.8"/>
    </reaction>
</comment>
<dbReference type="AlphaFoldDB" id="A0A061EDX6"/>
<dbReference type="SUPFAM" id="SSF57889">
    <property type="entry name" value="Cysteine-rich domain"/>
    <property type="match status" value="1"/>
</dbReference>
<name>A0A061EDX6_THECC</name>
<dbReference type="SUPFAM" id="SSF52833">
    <property type="entry name" value="Thioredoxin-like"/>
    <property type="match status" value="3"/>
</dbReference>
<dbReference type="EC" id="1.8.1.8" evidence="1"/>
<dbReference type="Proteomes" id="UP000026915">
    <property type="component" value="Chromosome 2"/>
</dbReference>
<dbReference type="HOGENOM" id="CLU_019626_1_0_1"/>
<evidence type="ECO:0000256" key="5">
    <source>
        <dbReference type="ARBA" id="ARBA00025782"/>
    </source>
</evidence>
<dbReference type="CDD" id="cd03009">
    <property type="entry name" value="TryX_like_TryX_NRX"/>
    <property type="match status" value="2"/>
</dbReference>
<dbReference type="Gene3D" id="3.40.30.10">
    <property type="entry name" value="Glutaredoxin"/>
    <property type="match status" value="3"/>
</dbReference>
<dbReference type="PROSITE" id="PS00194">
    <property type="entry name" value="THIOREDOXIN_1"/>
    <property type="match status" value="1"/>
</dbReference>
<evidence type="ECO:0000256" key="6">
    <source>
        <dbReference type="ARBA" id="ARBA00047388"/>
    </source>
</evidence>
<dbReference type="STRING" id="3641.A0A061EDX6"/>
<keyword evidence="2" id="KW-0677">Repeat</keyword>
<dbReference type="InterPro" id="IPR004146">
    <property type="entry name" value="DC1"/>
</dbReference>
<dbReference type="Gramene" id="EOY00499">
    <property type="protein sequence ID" value="EOY00499"/>
    <property type="gene ID" value="TCM_010384"/>
</dbReference>
<comment type="catalytic activity">
    <reaction evidence="7">
        <text>[protein]-dithiol + NADP(+) = [protein]-disulfide + NADPH + H(+)</text>
        <dbReference type="Rhea" id="RHEA:18753"/>
        <dbReference type="Rhea" id="RHEA-COMP:10593"/>
        <dbReference type="Rhea" id="RHEA-COMP:10594"/>
        <dbReference type="ChEBI" id="CHEBI:15378"/>
        <dbReference type="ChEBI" id="CHEBI:29950"/>
        <dbReference type="ChEBI" id="CHEBI:50058"/>
        <dbReference type="ChEBI" id="CHEBI:57783"/>
        <dbReference type="ChEBI" id="CHEBI:58349"/>
        <dbReference type="EC" id="1.8.1.8"/>
    </reaction>
</comment>
<dbReference type="FunFam" id="3.40.30.10:FF:000450">
    <property type="entry name" value="Probable nucleoredoxin 1"/>
    <property type="match status" value="1"/>
</dbReference>
<evidence type="ECO:0000256" key="4">
    <source>
        <dbReference type="ARBA" id="ARBA00023027"/>
    </source>
</evidence>
<comment type="similarity">
    <text evidence="5">Belongs to the nucleoredoxin family.</text>
</comment>